<sequence length="392" mass="42303">MSGSGIPRNDSIQAARIPRGRIAPLQSQSAPGSRATAGAWERPRLARTVRQLVAGRILLPRVLPARTLGVDQNAAAALTQLLGNCGGCCAWFAGARVSLRGLSATCSRNRPSSMGACCSTINSRDAAAEASLPDVRATMNAAFGKDTVQTGFTDGHTCIMDSDKNTASEAGASLLYGELLPMGVCKLMNQYHLAAGSARSLLDLGMGTGKLVMQVFLLYPNLTRVVGVELSRSRYAIAEAAVLELARIQGWEVEARDPGRFVRIRTLAGCGESSPRTLEVRHGNMWKASGVALADIIVMHTDLTETCVTELRRLISKAKVGVRFVTYQDLTPYWRKSVPPFEQIAENIDESDTFLTSWSSTKGYHLFCWEKIASTPAGFRVEGDYDTKEAIS</sequence>
<dbReference type="Proteomes" id="UP000323011">
    <property type="component" value="Unassembled WGS sequence"/>
</dbReference>
<accession>A0A5A8CLP2</accession>
<evidence type="ECO:0000259" key="1">
    <source>
        <dbReference type="Pfam" id="PF08123"/>
    </source>
</evidence>
<evidence type="ECO:0000313" key="2">
    <source>
        <dbReference type="EMBL" id="KAA0153437.1"/>
    </source>
</evidence>
<evidence type="ECO:0000313" key="3">
    <source>
        <dbReference type="Proteomes" id="UP000323011"/>
    </source>
</evidence>
<dbReference type="SUPFAM" id="SSF53335">
    <property type="entry name" value="S-adenosyl-L-methionine-dependent methyltransferases"/>
    <property type="match status" value="1"/>
</dbReference>
<dbReference type="AlphaFoldDB" id="A0A5A8CLP2"/>
<protein>
    <recommendedName>
        <fullName evidence="1">DOT1 domain-containing protein</fullName>
    </recommendedName>
</protein>
<keyword evidence="3" id="KW-1185">Reference proteome</keyword>
<gene>
    <name evidence="2" type="ORF">FNF29_03254</name>
</gene>
<feature type="domain" description="DOT1" evidence="1">
    <location>
        <begin position="161"/>
        <end position="246"/>
    </location>
</feature>
<dbReference type="Gene3D" id="3.40.50.150">
    <property type="entry name" value="Vaccinia Virus protein VP39"/>
    <property type="match status" value="1"/>
</dbReference>
<comment type="caution">
    <text evidence="2">The sequence shown here is derived from an EMBL/GenBank/DDBJ whole genome shotgun (WGS) entry which is preliminary data.</text>
</comment>
<dbReference type="InterPro" id="IPR029063">
    <property type="entry name" value="SAM-dependent_MTases_sf"/>
</dbReference>
<dbReference type="GO" id="GO:0031151">
    <property type="term" value="F:histone H3K79 methyltransferase activity"/>
    <property type="evidence" value="ECO:0007669"/>
    <property type="project" value="InterPro"/>
</dbReference>
<dbReference type="Pfam" id="PF08123">
    <property type="entry name" value="DOT1"/>
    <property type="match status" value="1"/>
</dbReference>
<name>A0A5A8CLP2_CAFRO</name>
<reference evidence="2 3" key="1">
    <citation type="submission" date="2019-07" db="EMBL/GenBank/DDBJ databases">
        <title>Genomes of Cafeteria roenbergensis.</title>
        <authorList>
            <person name="Fischer M.G."/>
            <person name="Hackl T."/>
            <person name="Roman M."/>
        </authorList>
    </citation>
    <scope>NUCLEOTIDE SEQUENCE [LARGE SCALE GENOMIC DNA]</scope>
    <source>
        <strain evidence="2 3">BVI</strain>
    </source>
</reference>
<organism evidence="2 3">
    <name type="scientific">Cafeteria roenbergensis</name>
    <name type="common">Marine flagellate</name>
    <dbReference type="NCBI Taxonomy" id="33653"/>
    <lineage>
        <taxon>Eukaryota</taxon>
        <taxon>Sar</taxon>
        <taxon>Stramenopiles</taxon>
        <taxon>Bigyra</taxon>
        <taxon>Opalozoa</taxon>
        <taxon>Bicosoecida</taxon>
        <taxon>Cafeteriaceae</taxon>
        <taxon>Cafeteria</taxon>
    </lineage>
</organism>
<proteinExistence type="predicted"/>
<dbReference type="EMBL" id="VLTN01000016">
    <property type="protein sequence ID" value="KAA0153437.1"/>
    <property type="molecule type" value="Genomic_DNA"/>
</dbReference>
<dbReference type="InterPro" id="IPR025789">
    <property type="entry name" value="DOT1_dom"/>
</dbReference>